<comment type="subcellular location">
    <subcellularLocation>
        <location evidence="11">Cell membrane</location>
        <topology evidence="11">Peripheral membrane protein</topology>
    </subcellularLocation>
    <subcellularLocation>
        <location evidence="2">Membrane</location>
    </subcellularLocation>
</comment>
<comment type="cofactor">
    <cofactor evidence="11">
        <name>FMN</name>
        <dbReference type="ChEBI" id="CHEBI:58210"/>
    </cofactor>
    <text evidence="11">Binds 1 FMN per subunit.</text>
</comment>
<dbReference type="AlphaFoldDB" id="A0A1F6GGC1"/>
<feature type="active site" description="Nucleophile" evidence="11">
    <location>
        <position position="179"/>
    </location>
</feature>
<evidence type="ECO:0000256" key="6">
    <source>
        <dbReference type="ARBA" id="ARBA00022643"/>
    </source>
</evidence>
<feature type="binding site" evidence="11">
    <location>
        <begin position="115"/>
        <end position="119"/>
    </location>
    <ligand>
        <name>substrate</name>
    </ligand>
</feature>
<keyword evidence="11" id="KW-1003">Cell membrane</keyword>
<accession>A0A1F6GGC1</accession>
<comment type="pathway">
    <text evidence="3 11">Pyrimidine metabolism; UMP biosynthesis via de novo pathway; orotate from (S)-dihydroorotate (quinone route): step 1/1.</text>
</comment>
<dbReference type="PANTHER" id="PTHR48109:SF4">
    <property type="entry name" value="DIHYDROOROTATE DEHYDROGENASE (QUINONE), MITOCHONDRIAL"/>
    <property type="match status" value="1"/>
</dbReference>
<dbReference type="GO" id="GO:0005737">
    <property type="term" value="C:cytoplasm"/>
    <property type="evidence" value="ECO:0007669"/>
    <property type="project" value="InterPro"/>
</dbReference>
<organism evidence="13 14">
    <name type="scientific">Candidatus Lambdaproteobacteria bacterium RIFOXYD2_FULL_50_16</name>
    <dbReference type="NCBI Taxonomy" id="1817772"/>
    <lineage>
        <taxon>Bacteria</taxon>
        <taxon>Pseudomonadati</taxon>
        <taxon>Pseudomonadota</taxon>
        <taxon>Candidatus Lambdaproteobacteria</taxon>
    </lineage>
</organism>
<keyword evidence="5 11" id="KW-0285">Flavoprotein</keyword>
<protein>
    <recommendedName>
        <fullName evidence="11">Dihydroorotate dehydrogenase (quinone)</fullName>
        <ecNumber evidence="11">1.3.5.2</ecNumber>
    </recommendedName>
    <alternativeName>
        <fullName evidence="11">DHOdehase</fullName>
        <shortName evidence="11">DHOD</shortName>
        <shortName evidence="11">DHODase</shortName>
    </alternativeName>
    <alternativeName>
        <fullName evidence="11">Dihydroorotate oxidase</fullName>
    </alternativeName>
</protein>
<evidence type="ECO:0000256" key="3">
    <source>
        <dbReference type="ARBA" id="ARBA00005161"/>
    </source>
</evidence>
<evidence type="ECO:0000259" key="12">
    <source>
        <dbReference type="Pfam" id="PF01180"/>
    </source>
</evidence>
<dbReference type="STRING" id="1817772.A2527_10855"/>
<evidence type="ECO:0000313" key="13">
    <source>
        <dbReference type="EMBL" id="OGG97158.1"/>
    </source>
</evidence>
<dbReference type="GO" id="GO:0006207">
    <property type="term" value="P:'de novo' pyrimidine nucleobase biosynthetic process"/>
    <property type="evidence" value="ECO:0007669"/>
    <property type="project" value="UniProtKB-UniRule"/>
</dbReference>
<comment type="subunit">
    <text evidence="11">Monomer.</text>
</comment>
<keyword evidence="9 11" id="KW-0472">Membrane</keyword>
<comment type="caution">
    <text evidence="13">The sequence shown here is derived from an EMBL/GenBank/DDBJ whole genome shotgun (WGS) entry which is preliminary data.</text>
</comment>
<feature type="binding site" evidence="11">
    <location>
        <position position="70"/>
    </location>
    <ligand>
        <name>substrate</name>
    </ligand>
</feature>
<dbReference type="Proteomes" id="UP000178449">
    <property type="component" value="Unassembled WGS sequence"/>
</dbReference>
<feature type="binding site" evidence="11">
    <location>
        <position position="249"/>
    </location>
    <ligand>
        <name>FMN</name>
        <dbReference type="ChEBI" id="CHEBI:58210"/>
    </ligand>
</feature>
<evidence type="ECO:0000256" key="9">
    <source>
        <dbReference type="ARBA" id="ARBA00023136"/>
    </source>
</evidence>
<gene>
    <name evidence="11" type="primary">pyrD</name>
    <name evidence="13" type="ORF">A2527_10855</name>
</gene>
<evidence type="ECO:0000256" key="2">
    <source>
        <dbReference type="ARBA" id="ARBA00004370"/>
    </source>
</evidence>
<feature type="binding site" evidence="11">
    <location>
        <position position="181"/>
    </location>
    <ligand>
        <name>substrate</name>
    </ligand>
</feature>
<evidence type="ECO:0000256" key="8">
    <source>
        <dbReference type="ARBA" id="ARBA00023002"/>
    </source>
</evidence>
<dbReference type="Pfam" id="PF01180">
    <property type="entry name" value="DHO_dh"/>
    <property type="match status" value="1"/>
</dbReference>
<evidence type="ECO:0000256" key="7">
    <source>
        <dbReference type="ARBA" id="ARBA00022975"/>
    </source>
</evidence>
<feature type="binding site" evidence="11">
    <location>
        <position position="221"/>
    </location>
    <ligand>
        <name>FMN</name>
        <dbReference type="ChEBI" id="CHEBI:58210"/>
    </ligand>
</feature>
<dbReference type="InterPro" id="IPR005719">
    <property type="entry name" value="Dihydroorotate_DH_2"/>
</dbReference>
<feature type="binding site" evidence="11">
    <location>
        <begin position="250"/>
        <end position="251"/>
    </location>
    <ligand>
        <name>substrate</name>
    </ligand>
</feature>
<dbReference type="Gene3D" id="3.20.20.70">
    <property type="entry name" value="Aldolase class I"/>
    <property type="match status" value="1"/>
</dbReference>
<evidence type="ECO:0000256" key="1">
    <source>
        <dbReference type="ARBA" id="ARBA00003125"/>
    </source>
</evidence>
<evidence type="ECO:0000313" key="14">
    <source>
        <dbReference type="Proteomes" id="UP000178449"/>
    </source>
</evidence>
<comment type="catalytic activity">
    <reaction evidence="10 11">
        <text>(S)-dihydroorotate + a quinone = orotate + a quinol</text>
        <dbReference type="Rhea" id="RHEA:30187"/>
        <dbReference type="ChEBI" id="CHEBI:24646"/>
        <dbReference type="ChEBI" id="CHEBI:30839"/>
        <dbReference type="ChEBI" id="CHEBI:30864"/>
        <dbReference type="ChEBI" id="CHEBI:132124"/>
        <dbReference type="EC" id="1.3.5.2"/>
    </reaction>
</comment>
<evidence type="ECO:0000256" key="5">
    <source>
        <dbReference type="ARBA" id="ARBA00022630"/>
    </source>
</evidence>
<dbReference type="PANTHER" id="PTHR48109">
    <property type="entry name" value="DIHYDROOROTATE DEHYDROGENASE (QUINONE), MITOCHONDRIAL-RELATED"/>
    <property type="match status" value="1"/>
</dbReference>
<feature type="binding site" evidence="11">
    <location>
        <begin position="66"/>
        <end position="70"/>
    </location>
    <ligand>
        <name>FMN</name>
        <dbReference type="ChEBI" id="CHEBI:58210"/>
    </ligand>
</feature>
<dbReference type="EMBL" id="MFNE01000004">
    <property type="protein sequence ID" value="OGG97158.1"/>
    <property type="molecule type" value="Genomic_DNA"/>
</dbReference>
<dbReference type="EC" id="1.3.5.2" evidence="11"/>
<dbReference type="NCBIfam" id="NF003652">
    <property type="entry name" value="PRK05286.2-5"/>
    <property type="match status" value="1"/>
</dbReference>
<feature type="binding site" evidence="11">
    <location>
        <position position="176"/>
    </location>
    <ligand>
        <name>substrate</name>
    </ligand>
</feature>
<name>A0A1F6GGC1_9PROT</name>
<keyword evidence="6 11" id="KW-0288">FMN</keyword>
<dbReference type="GO" id="GO:0044205">
    <property type="term" value="P:'de novo' UMP biosynthetic process"/>
    <property type="evidence" value="ECO:0007669"/>
    <property type="project" value="UniProtKB-UniRule"/>
</dbReference>
<dbReference type="InterPro" id="IPR013785">
    <property type="entry name" value="Aldolase_TIM"/>
</dbReference>
<evidence type="ECO:0000256" key="4">
    <source>
        <dbReference type="ARBA" id="ARBA00005359"/>
    </source>
</evidence>
<feature type="binding site" evidence="11">
    <location>
        <begin position="321"/>
        <end position="322"/>
    </location>
    <ligand>
        <name>FMN</name>
        <dbReference type="ChEBI" id="CHEBI:58210"/>
    </ligand>
</feature>
<proteinExistence type="inferred from homology"/>
<dbReference type="GO" id="GO:0005886">
    <property type="term" value="C:plasma membrane"/>
    <property type="evidence" value="ECO:0007669"/>
    <property type="project" value="UniProtKB-SubCell"/>
</dbReference>
<evidence type="ECO:0000256" key="11">
    <source>
        <dbReference type="HAMAP-Rule" id="MF_00225"/>
    </source>
</evidence>
<feature type="domain" description="Dihydroorotate dehydrogenase catalytic" evidence="12">
    <location>
        <begin position="49"/>
        <end position="342"/>
    </location>
</feature>
<keyword evidence="7 11" id="KW-0665">Pyrimidine biosynthesis</keyword>
<dbReference type="InterPro" id="IPR050074">
    <property type="entry name" value="DHO_dehydrogenase"/>
</dbReference>
<keyword evidence="8 11" id="KW-0560">Oxidoreductase</keyword>
<feature type="binding site" evidence="11">
    <location>
        <position position="271"/>
    </location>
    <ligand>
        <name>FMN</name>
        <dbReference type="ChEBI" id="CHEBI:58210"/>
    </ligand>
</feature>
<comment type="similarity">
    <text evidence="4 11">Belongs to the dihydroorotate dehydrogenase family. Type 2 subfamily.</text>
</comment>
<dbReference type="SUPFAM" id="SSF51395">
    <property type="entry name" value="FMN-linked oxidoreductases"/>
    <property type="match status" value="1"/>
</dbReference>
<dbReference type="UniPathway" id="UPA00070">
    <property type="reaction ID" value="UER00946"/>
</dbReference>
<dbReference type="InterPro" id="IPR005720">
    <property type="entry name" value="Dihydroorotate_DH_cat"/>
</dbReference>
<feature type="binding site" evidence="11">
    <location>
        <position position="176"/>
    </location>
    <ligand>
        <name>FMN</name>
        <dbReference type="ChEBI" id="CHEBI:58210"/>
    </ligand>
</feature>
<dbReference type="CDD" id="cd04738">
    <property type="entry name" value="DHOD_2_like"/>
    <property type="match status" value="1"/>
</dbReference>
<reference evidence="13 14" key="1">
    <citation type="journal article" date="2016" name="Nat. Commun.">
        <title>Thousands of microbial genomes shed light on interconnected biogeochemical processes in an aquifer system.</title>
        <authorList>
            <person name="Anantharaman K."/>
            <person name="Brown C.T."/>
            <person name="Hug L.A."/>
            <person name="Sharon I."/>
            <person name="Castelle C.J."/>
            <person name="Probst A.J."/>
            <person name="Thomas B.C."/>
            <person name="Singh A."/>
            <person name="Wilkins M.J."/>
            <person name="Karaoz U."/>
            <person name="Brodie E.L."/>
            <person name="Williams K.H."/>
            <person name="Hubbard S.S."/>
            <person name="Banfield J.F."/>
        </authorList>
    </citation>
    <scope>NUCLEOTIDE SEQUENCE [LARGE SCALE GENOMIC DNA]</scope>
</reference>
<comment type="function">
    <text evidence="1 11">Catalyzes the conversion of dihydroorotate to orotate with quinone as electron acceptor.</text>
</comment>
<dbReference type="InterPro" id="IPR001295">
    <property type="entry name" value="Dihydroorotate_DH_CS"/>
</dbReference>
<dbReference type="NCBIfam" id="TIGR01036">
    <property type="entry name" value="pyrD_sub2"/>
    <property type="match status" value="1"/>
</dbReference>
<feature type="binding site" evidence="11">
    <location>
        <position position="300"/>
    </location>
    <ligand>
        <name>FMN</name>
        <dbReference type="ChEBI" id="CHEBI:58210"/>
    </ligand>
</feature>
<feature type="binding site" evidence="11">
    <location>
        <position position="90"/>
    </location>
    <ligand>
        <name>FMN</name>
        <dbReference type="ChEBI" id="CHEBI:58210"/>
    </ligand>
</feature>
<dbReference type="NCBIfam" id="NF003645">
    <property type="entry name" value="PRK05286.1-2"/>
    <property type="match status" value="1"/>
</dbReference>
<sequence length="356" mass="38810">MYEQLKSLLYLAEPEWAHEHTLLLAQGLSHTKTGPWLADFLWGYEDDRLSVEIGGLVFPNPVGLAAGFDKDGVAIGLLEAVGFGAIEVGTLTPKPQLGNPQPRLFRLVEDKALINRMGFNNGGIDRFVNRVSGQTRKRPLGVNLGKNKDTPNEQAGADYCYGLEKTYDLGDYFTINISSPNTVGLRALQEEKSLLPLLQEITAKRDHLARFSGKRKPLWLKVAPDLSAKEMEVICQIALSLKIDALVVSNTTLERPALADLNRSQTGGLSGAPLTAKADQALDWAFGYTHGQIPLVGVGGIMNAAQALRKFELGASFVQVYSGLIFSGPGLVKQIKEGLIASLNRERLPRLPKRVV</sequence>
<feature type="binding site" evidence="11">
    <location>
        <position position="143"/>
    </location>
    <ligand>
        <name>FMN</name>
        <dbReference type="ChEBI" id="CHEBI:58210"/>
    </ligand>
</feature>
<dbReference type="GO" id="GO:0106430">
    <property type="term" value="F:dihydroorotate dehydrogenase (quinone) activity"/>
    <property type="evidence" value="ECO:0007669"/>
    <property type="project" value="UniProtKB-EC"/>
</dbReference>
<dbReference type="PROSITE" id="PS00911">
    <property type="entry name" value="DHODEHASE_1"/>
    <property type="match status" value="1"/>
</dbReference>
<evidence type="ECO:0000256" key="10">
    <source>
        <dbReference type="ARBA" id="ARBA00048639"/>
    </source>
</evidence>
<dbReference type="HAMAP" id="MF_00225">
    <property type="entry name" value="DHO_dh_type2"/>
    <property type="match status" value="1"/>
</dbReference>